<protein>
    <submittedName>
        <fullName evidence="1">Uncharacterized protein</fullName>
    </submittedName>
</protein>
<evidence type="ECO:0000313" key="2">
    <source>
        <dbReference type="Proteomes" id="UP000031368"/>
    </source>
</evidence>
<sequence length="99" mass="10905">MFVQRATISWKSQRGRNLQNIPVSYTLPLRAGEGTMGFVDISGQVDVFQYWPHGGSDVDTLKFVPDLATATYHSDGGPVNVRTFFERGGAVQALFRATP</sequence>
<accession>A0A0B4XBN2</accession>
<geneLocation type="plasmid" evidence="1 2">
    <name>pRgalR602c</name>
</geneLocation>
<proteinExistence type="predicted"/>
<dbReference type="EMBL" id="CP006880">
    <property type="protein sequence ID" value="AJD44195.1"/>
    <property type="molecule type" value="Genomic_DNA"/>
</dbReference>
<evidence type="ECO:0000313" key="1">
    <source>
        <dbReference type="EMBL" id="AJD44195.1"/>
    </source>
</evidence>
<dbReference type="Proteomes" id="UP000031368">
    <property type="component" value="Plasmid pRgalR602c"/>
</dbReference>
<name>A0A0B4XBN2_9HYPH</name>
<keyword evidence="1" id="KW-0614">Plasmid</keyword>
<reference evidence="1 2" key="1">
    <citation type="submission" date="2013-11" db="EMBL/GenBank/DDBJ databases">
        <title>Complete genome sequence of Rhizobium gallicum bv. gallicum R602.</title>
        <authorList>
            <person name="Bustos P."/>
            <person name="Santamaria R.I."/>
            <person name="Lozano L."/>
            <person name="Acosta J.L."/>
            <person name="Ormeno-Orrillo E."/>
            <person name="Rogel M.A."/>
            <person name="Romero D."/>
            <person name="Cevallos M.A."/>
            <person name="Martinez-Romero E."/>
            <person name="Gonzalez V."/>
        </authorList>
    </citation>
    <scope>NUCLEOTIDE SEQUENCE [LARGE SCALE GENOMIC DNA]</scope>
    <source>
        <strain evidence="1 2">R602</strain>
        <plasmid evidence="1 2">pRgalR602c</plasmid>
    </source>
</reference>
<organism evidence="1 2">
    <name type="scientific">Rhizobium gallicum bv. gallicum R602sp</name>
    <dbReference type="NCBI Taxonomy" id="1041138"/>
    <lineage>
        <taxon>Bacteria</taxon>
        <taxon>Pseudomonadati</taxon>
        <taxon>Pseudomonadota</taxon>
        <taxon>Alphaproteobacteria</taxon>
        <taxon>Hyphomicrobiales</taxon>
        <taxon>Rhizobiaceae</taxon>
        <taxon>Rhizobium/Agrobacterium group</taxon>
        <taxon>Rhizobium</taxon>
    </lineage>
</organism>
<dbReference type="KEGG" id="rga:RGR602_PC00148"/>
<dbReference type="AlphaFoldDB" id="A0A0B4XBN2"/>
<keyword evidence="2" id="KW-1185">Reference proteome</keyword>
<dbReference type="HOGENOM" id="CLU_2318167_0_0_5"/>
<gene>
    <name evidence="1" type="ORF">RGR602_PC00148</name>
</gene>